<dbReference type="PANTHER" id="PTHR12826">
    <property type="entry name" value="RIBONUCLEASE Y"/>
    <property type="match status" value="1"/>
</dbReference>
<evidence type="ECO:0000313" key="9">
    <source>
        <dbReference type="EMBL" id="OGZ62691.1"/>
    </source>
</evidence>
<dbReference type="InterPro" id="IPR017705">
    <property type="entry name" value="Ribonuclease_Y"/>
</dbReference>
<comment type="caution">
    <text evidence="9">The sequence shown here is derived from an EMBL/GenBank/DDBJ whole genome shotgun (WGS) entry which is preliminary data.</text>
</comment>
<dbReference type="PROSITE" id="PS51831">
    <property type="entry name" value="HD"/>
    <property type="match status" value="1"/>
</dbReference>
<evidence type="ECO:0000256" key="7">
    <source>
        <dbReference type="SAM" id="Coils"/>
    </source>
</evidence>
<keyword evidence="5" id="KW-0472">Membrane</keyword>
<evidence type="ECO:0000256" key="4">
    <source>
        <dbReference type="ARBA" id="ARBA00022884"/>
    </source>
</evidence>
<name>A0A1G2HKE7_9BACT</name>
<feature type="coiled-coil region" evidence="7">
    <location>
        <begin position="49"/>
        <end position="172"/>
    </location>
</feature>
<dbReference type="NCBIfam" id="TIGR00277">
    <property type="entry name" value="HDIG"/>
    <property type="match status" value="1"/>
</dbReference>
<dbReference type="GO" id="GO:0016787">
    <property type="term" value="F:hydrolase activity"/>
    <property type="evidence" value="ECO:0007669"/>
    <property type="project" value="UniProtKB-KW"/>
</dbReference>
<dbReference type="InterPro" id="IPR004087">
    <property type="entry name" value="KH_dom"/>
</dbReference>
<keyword evidence="5" id="KW-0812">Transmembrane</keyword>
<organism evidence="9 10">
    <name type="scientific">Candidatus Staskawiczbacteria bacterium RIFCSPHIGHO2_01_FULL_36_16</name>
    <dbReference type="NCBI Taxonomy" id="1802200"/>
    <lineage>
        <taxon>Bacteria</taxon>
        <taxon>Candidatus Staskawicziibacteriota</taxon>
    </lineage>
</organism>
<dbReference type="GO" id="GO:0006402">
    <property type="term" value="P:mRNA catabolic process"/>
    <property type="evidence" value="ECO:0007669"/>
    <property type="project" value="UniProtKB-UniRule"/>
</dbReference>
<evidence type="ECO:0000256" key="1">
    <source>
        <dbReference type="ARBA" id="ARBA00022722"/>
    </source>
</evidence>
<dbReference type="InterPro" id="IPR003607">
    <property type="entry name" value="HD/PDEase_dom"/>
</dbReference>
<dbReference type="InterPro" id="IPR006675">
    <property type="entry name" value="HDIG_dom"/>
</dbReference>
<keyword evidence="2 5" id="KW-0255">Endonuclease</keyword>
<gene>
    <name evidence="5" type="primary">rny</name>
    <name evidence="9" type="ORF">A2812_00495</name>
</gene>
<comment type="subcellular location">
    <subcellularLocation>
        <location evidence="5">Cell membrane</location>
        <topology evidence="5">Single-pass membrane protein</topology>
    </subcellularLocation>
</comment>
<proteinExistence type="inferred from homology"/>
<dbReference type="CDD" id="cd22431">
    <property type="entry name" value="KH-I_RNaseY"/>
    <property type="match status" value="1"/>
</dbReference>
<dbReference type="SUPFAM" id="SSF109604">
    <property type="entry name" value="HD-domain/PDEase-like"/>
    <property type="match status" value="1"/>
</dbReference>
<keyword evidence="7" id="KW-0175">Coiled coil</keyword>
<keyword evidence="1 5" id="KW-0540">Nuclease</keyword>
<dbReference type="Proteomes" id="UP000177190">
    <property type="component" value="Unassembled WGS sequence"/>
</dbReference>
<evidence type="ECO:0000256" key="2">
    <source>
        <dbReference type="ARBA" id="ARBA00022759"/>
    </source>
</evidence>
<protein>
    <recommendedName>
        <fullName evidence="5 6">Ribonuclease Y</fullName>
        <shortName evidence="5">RNase Y</shortName>
        <ecNumber evidence="5 6">3.1.-.-</ecNumber>
    </recommendedName>
</protein>
<evidence type="ECO:0000256" key="6">
    <source>
        <dbReference type="NCBIfam" id="TIGR03319"/>
    </source>
</evidence>
<dbReference type="Gene3D" id="1.10.3210.10">
    <property type="entry name" value="Hypothetical protein af1432"/>
    <property type="match status" value="1"/>
</dbReference>
<comment type="similarity">
    <text evidence="5">Belongs to the RNase Y family.</text>
</comment>
<dbReference type="InterPro" id="IPR004088">
    <property type="entry name" value="KH_dom_type_1"/>
</dbReference>
<dbReference type="CDD" id="cd00077">
    <property type="entry name" value="HDc"/>
    <property type="match status" value="1"/>
</dbReference>
<dbReference type="NCBIfam" id="TIGR03319">
    <property type="entry name" value="RNase_Y"/>
    <property type="match status" value="1"/>
</dbReference>
<dbReference type="PANTHER" id="PTHR12826:SF15">
    <property type="entry name" value="RIBONUCLEASE Y"/>
    <property type="match status" value="1"/>
</dbReference>
<dbReference type="InterPro" id="IPR006674">
    <property type="entry name" value="HD_domain"/>
</dbReference>
<dbReference type="EC" id="3.1.-.-" evidence="5 6"/>
<dbReference type="AlphaFoldDB" id="A0A1G2HKE7"/>
<accession>A0A1G2HKE7</accession>
<dbReference type="HAMAP" id="MF_00335">
    <property type="entry name" value="RNase_Y"/>
    <property type="match status" value="1"/>
</dbReference>
<dbReference type="Pfam" id="PF00013">
    <property type="entry name" value="KH_1"/>
    <property type="match status" value="1"/>
</dbReference>
<comment type="function">
    <text evidence="5">Endoribonuclease that initiates mRNA decay.</text>
</comment>
<dbReference type="InterPro" id="IPR022711">
    <property type="entry name" value="RNase_Y_N"/>
</dbReference>
<sequence>MDQIIIYIILGAVSLIAGSVLGYYVRQNIAKRRAGTLESKMQKRLLDVKEETSAMVKKAEAKASNIIEKAQTEVDERRREFLKAQQLLLNRESLLNTRIASFEEKDKELQEKGEKLKSIKEDLEKLRSKAEEKLEKVADLSREDAKKELMELVEIEKEKEILERMKKLEEKGTERLQDRAKEIIALAIQKCAVAQTQELTTTTIILQNEDIKGRIIGKEGRNIRAFEKLTGVELIVDETPESVVISGFNPIRRQIAKVALEKLIQDGRIQPAKIEEKIEEAKTEIAQKIKEAGDKAAYDVGVIGLNDKLVQILGRLYYRTSYGQNVLLHSMEVALISETIADELKANSQIAKRAGLLHDIGKAIDQQVQGSHIDIGIKILEKFGESEGVIKAMKAHHDDYPAETLEAVIVKVADAISGSRPGARKDTLENYLQRLKDLEDIANKFEGVEKTYAIQAGREIRVFVKADRVDDLGASKIAKQIAEKIEEELKYPGEIKVTVMRETRVVEYAR</sequence>
<reference evidence="9 10" key="1">
    <citation type="journal article" date="2016" name="Nat. Commun.">
        <title>Thousands of microbial genomes shed light on interconnected biogeochemical processes in an aquifer system.</title>
        <authorList>
            <person name="Anantharaman K."/>
            <person name="Brown C.T."/>
            <person name="Hug L.A."/>
            <person name="Sharon I."/>
            <person name="Castelle C.J."/>
            <person name="Probst A.J."/>
            <person name="Thomas B.C."/>
            <person name="Singh A."/>
            <person name="Wilkins M.J."/>
            <person name="Karaoz U."/>
            <person name="Brodie E.L."/>
            <person name="Williams K.H."/>
            <person name="Hubbard S.S."/>
            <person name="Banfield J.F."/>
        </authorList>
    </citation>
    <scope>NUCLEOTIDE SEQUENCE [LARGE SCALE GENOMIC DNA]</scope>
</reference>
<dbReference type="Gene3D" id="3.30.1370.10">
    <property type="entry name" value="K Homology domain, type 1"/>
    <property type="match status" value="1"/>
</dbReference>
<dbReference type="SMART" id="SM00322">
    <property type="entry name" value="KH"/>
    <property type="match status" value="1"/>
</dbReference>
<keyword evidence="5" id="KW-1133">Transmembrane helix</keyword>
<dbReference type="GO" id="GO:0004521">
    <property type="term" value="F:RNA endonuclease activity"/>
    <property type="evidence" value="ECO:0007669"/>
    <property type="project" value="UniProtKB-UniRule"/>
</dbReference>
<evidence type="ECO:0000313" key="10">
    <source>
        <dbReference type="Proteomes" id="UP000177190"/>
    </source>
</evidence>
<feature type="domain" description="HD" evidence="8">
    <location>
        <begin position="326"/>
        <end position="419"/>
    </location>
</feature>
<dbReference type="SMART" id="SM00471">
    <property type="entry name" value="HDc"/>
    <property type="match status" value="1"/>
</dbReference>
<dbReference type="Pfam" id="PF01966">
    <property type="entry name" value="HD"/>
    <property type="match status" value="1"/>
</dbReference>
<dbReference type="EMBL" id="MHOM01000053">
    <property type="protein sequence ID" value="OGZ62691.1"/>
    <property type="molecule type" value="Genomic_DNA"/>
</dbReference>
<evidence type="ECO:0000256" key="3">
    <source>
        <dbReference type="ARBA" id="ARBA00022801"/>
    </source>
</evidence>
<dbReference type="InterPro" id="IPR036612">
    <property type="entry name" value="KH_dom_type_1_sf"/>
</dbReference>
<dbReference type="Pfam" id="PF12072">
    <property type="entry name" value="RNase_Y_N"/>
    <property type="match status" value="1"/>
</dbReference>
<feature type="transmembrane region" description="Helical" evidence="5">
    <location>
        <begin position="6"/>
        <end position="25"/>
    </location>
</feature>
<evidence type="ECO:0000256" key="5">
    <source>
        <dbReference type="HAMAP-Rule" id="MF_00335"/>
    </source>
</evidence>
<dbReference type="GO" id="GO:0003723">
    <property type="term" value="F:RNA binding"/>
    <property type="evidence" value="ECO:0007669"/>
    <property type="project" value="UniProtKB-UniRule"/>
</dbReference>
<keyword evidence="5" id="KW-1003">Cell membrane</keyword>
<evidence type="ECO:0000259" key="8">
    <source>
        <dbReference type="PROSITE" id="PS51831"/>
    </source>
</evidence>
<dbReference type="PROSITE" id="PS50084">
    <property type="entry name" value="KH_TYPE_1"/>
    <property type="match status" value="1"/>
</dbReference>
<keyword evidence="4 5" id="KW-0694">RNA-binding</keyword>
<dbReference type="GO" id="GO:0005886">
    <property type="term" value="C:plasma membrane"/>
    <property type="evidence" value="ECO:0007669"/>
    <property type="project" value="UniProtKB-SubCell"/>
</dbReference>
<dbReference type="STRING" id="1802200.A2812_00495"/>
<dbReference type="SUPFAM" id="SSF54791">
    <property type="entry name" value="Eukaryotic type KH-domain (KH-domain type I)"/>
    <property type="match status" value="1"/>
</dbReference>
<keyword evidence="3 5" id="KW-0378">Hydrolase</keyword>